<protein>
    <recommendedName>
        <fullName evidence="1">HTH-like domain-containing protein</fullName>
    </recommendedName>
</protein>
<dbReference type="Proteomes" id="UP000194577">
    <property type="component" value="Unassembled WGS sequence"/>
</dbReference>
<dbReference type="PANTHER" id="PTHR46889:SF4">
    <property type="entry name" value="TRANSPOSASE INSO FOR INSERTION SEQUENCE ELEMENT IS911B-RELATED"/>
    <property type="match status" value="1"/>
</dbReference>
<sequence>MSTSTPTQGGAAGPVPICQVLTSAGVKIAPSTTCAARTRPPSARSRRDESLKAEIGRVHENNYCVLGARKMHAMLNRPEESARHGLGHVARCTVERLMRAMGQHGIRRAKSPRTTRSAPKEQCPADLVNRHFSAFNPNELWVADITYVRTMSGWVYVAFVTDVYSRRIIVDWRVVFGLGDGCRSP</sequence>
<evidence type="ECO:0000313" key="3">
    <source>
        <dbReference type="Proteomes" id="UP000194577"/>
    </source>
</evidence>
<dbReference type="EMBL" id="MTPX02000046">
    <property type="protein sequence ID" value="PHP52393.1"/>
    <property type="molecule type" value="Genomic_DNA"/>
</dbReference>
<dbReference type="InterPro" id="IPR012337">
    <property type="entry name" value="RNaseH-like_sf"/>
</dbReference>
<evidence type="ECO:0000259" key="1">
    <source>
        <dbReference type="Pfam" id="PF13276"/>
    </source>
</evidence>
<feature type="domain" description="HTH-like" evidence="1">
    <location>
        <begin position="47"/>
        <end position="110"/>
    </location>
</feature>
<dbReference type="Gene3D" id="3.30.420.10">
    <property type="entry name" value="Ribonuclease H-like superfamily/Ribonuclease H"/>
    <property type="match status" value="1"/>
</dbReference>
<reference evidence="2 3" key="1">
    <citation type="submission" date="2017-10" db="EMBL/GenBank/DDBJ databases">
        <title>Draft genome sequence of cellulolytic Actinomyces sp CtC72 isolated from cattle rumen fluid.</title>
        <authorList>
            <person name="Joshi A.J."/>
            <person name="Vasudevan G."/>
            <person name="Lanjekar V.B."/>
            <person name="Hivarkar S."/>
            <person name="Engineer A."/>
            <person name="Pore S.D."/>
            <person name="Dhakephalkar P.K."/>
            <person name="Dagar S."/>
        </authorList>
    </citation>
    <scope>NUCLEOTIDE SEQUENCE [LARGE SCALE GENOMIC DNA]</scope>
    <source>
        <strain evidence="3">CtC72</strain>
    </source>
</reference>
<dbReference type="PANTHER" id="PTHR46889">
    <property type="entry name" value="TRANSPOSASE INSF FOR INSERTION SEQUENCE IS3B-RELATED"/>
    <property type="match status" value="1"/>
</dbReference>
<dbReference type="InterPro" id="IPR050900">
    <property type="entry name" value="Transposase_IS3/IS150/IS904"/>
</dbReference>
<dbReference type="SUPFAM" id="SSF53098">
    <property type="entry name" value="Ribonuclease H-like"/>
    <property type="match status" value="1"/>
</dbReference>
<gene>
    <name evidence="2" type="ORF">BW737_009525</name>
</gene>
<evidence type="ECO:0000313" key="2">
    <source>
        <dbReference type="EMBL" id="PHP52393.1"/>
    </source>
</evidence>
<comment type="caution">
    <text evidence="2">The sequence shown here is derived from an EMBL/GenBank/DDBJ whole genome shotgun (WGS) entry which is preliminary data.</text>
</comment>
<organism evidence="2 3">
    <name type="scientific">Actinomyces ruminis</name>
    <dbReference type="NCBI Taxonomy" id="1937003"/>
    <lineage>
        <taxon>Bacteria</taxon>
        <taxon>Bacillati</taxon>
        <taxon>Actinomycetota</taxon>
        <taxon>Actinomycetes</taxon>
        <taxon>Actinomycetales</taxon>
        <taxon>Actinomycetaceae</taxon>
        <taxon>Actinomyces</taxon>
    </lineage>
</organism>
<accession>A0ABX4MA94</accession>
<proteinExistence type="predicted"/>
<keyword evidence="3" id="KW-1185">Reference proteome</keyword>
<dbReference type="InterPro" id="IPR036397">
    <property type="entry name" value="RNaseH_sf"/>
</dbReference>
<dbReference type="Pfam" id="PF13276">
    <property type="entry name" value="HTH_21"/>
    <property type="match status" value="1"/>
</dbReference>
<dbReference type="InterPro" id="IPR025948">
    <property type="entry name" value="HTH-like_dom"/>
</dbReference>
<name>A0ABX4MA94_9ACTO</name>